<keyword evidence="2" id="KW-1185">Reference proteome</keyword>
<accession>A0A8B6BUU8</accession>
<dbReference type="EMBL" id="UYJE01000678">
    <property type="protein sequence ID" value="VDH95203.1"/>
    <property type="molecule type" value="Genomic_DNA"/>
</dbReference>
<reference evidence="1" key="1">
    <citation type="submission" date="2018-11" db="EMBL/GenBank/DDBJ databases">
        <authorList>
            <person name="Alioto T."/>
            <person name="Alioto T."/>
        </authorList>
    </citation>
    <scope>NUCLEOTIDE SEQUENCE</scope>
</reference>
<protein>
    <submittedName>
        <fullName evidence="1">Uncharacterized protein</fullName>
    </submittedName>
</protein>
<proteinExistence type="predicted"/>
<dbReference type="Proteomes" id="UP000596742">
    <property type="component" value="Unassembled WGS sequence"/>
</dbReference>
<gene>
    <name evidence="1" type="ORF">MGAL_10B068545</name>
</gene>
<comment type="caution">
    <text evidence="1">The sequence shown here is derived from an EMBL/GenBank/DDBJ whole genome shotgun (WGS) entry which is preliminary data.</text>
</comment>
<organism evidence="1 2">
    <name type="scientific">Mytilus galloprovincialis</name>
    <name type="common">Mediterranean mussel</name>
    <dbReference type="NCBI Taxonomy" id="29158"/>
    <lineage>
        <taxon>Eukaryota</taxon>
        <taxon>Metazoa</taxon>
        <taxon>Spiralia</taxon>
        <taxon>Lophotrochozoa</taxon>
        <taxon>Mollusca</taxon>
        <taxon>Bivalvia</taxon>
        <taxon>Autobranchia</taxon>
        <taxon>Pteriomorphia</taxon>
        <taxon>Mytilida</taxon>
        <taxon>Mytiloidea</taxon>
        <taxon>Mytilidae</taxon>
        <taxon>Mytilinae</taxon>
        <taxon>Mytilus</taxon>
    </lineage>
</organism>
<dbReference type="OrthoDB" id="6043636at2759"/>
<dbReference type="SUPFAM" id="SSF101898">
    <property type="entry name" value="NHL repeat"/>
    <property type="match status" value="1"/>
</dbReference>
<sequence length="301" mass="33512">MNGLDFEQVDLISSIVSMGLVKPTSSPFSVSNQPPKHIQAQIQKTQEKVPTRFEFEKKITILLGRISCIAVTDDNRLLMCNDMRACTDTGEQIQACTISNRVFSIAIIPHTDEAVVSLADEKIIQFVNISRMMPCRQLQVFIEDKSIYGIAVIRDSIIVGGSFSNVYLIEKINGKCLKTFKVGTGSISSLVSFTSGEDELLYCCEFDGNMTVQSMKLDGTLISSCKLNKPMGITIDTKGNLYVTCYRSNELHRLSSDCKEDNILLMKSDGIDKPMSVAFNKTFTKLYISNNDKSVLIFKCK</sequence>
<dbReference type="Gene3D" id="2.130.10.10">
    <property type="entry name" value="YVTN repeat-like/Quinoprotein amine dehydrogenase"/>
    <property type="match status" value="1"/>
</dbReference>
<dbReference type="AlphaFoldDB" id="A0A8B6BUU8"/>
<dbReference type="InterPro" id="IPR015943">
    <property type="entry name" value="WD40/YVTN_repeat-like_dom_sf"/>
</dbReference>
<dbReference type="Gene3D" id="2.40.10.500">
    <property type="match status" value="1"/>
</dbReference>
<name>A0A8B6BUU8_MYTGA</name>
<evidence type="ECO:0000313" key="1">
    <source>
        <dbReference type="EMBL" id="VDH95203.1"/>
    </source>
</evidence>
<evidence type="ECO:0000313" key="2">
    <source>
        <dbReference type="Proteomes" id="UP000596742"/>
    </source>
</evidence>